<dbReference type="OMA" id="PLCKHHY"/>
<feature type="domain" description="Exocyst complex component Sec10-like alpha-helical bundle" evidence="6">
    <location>
        <begin position="635"/>
        <end position="743"/>
    </location>
</feature>
<evidence type="ECO:0000256" key="1">
    <source>
        <dbReference type="ARBA" id="ARBA00006572"/>
    </source>
</evidence>
<feature type="domain" description="Exocyst complex component Sec10 N-terminal" evidence="7">
    <location>
        <begin position="50"/>
        <end position="161"/>
    </location>
</feature>
<evidence type="ECO:0000313" key="8">
    <source>
        <dbReference type="EMBL" id="KAJ5079779.1"/>
    </source>
</evidence>
<proteinExistence type="inferred from homology"/>
<dbReference type="PANTHER" id="PTHR12100">
    <property type="entry name" value="SEC10"/>
    <property type="match status" value="1"/>
</dbReference>
<feature type="compositionally biased region" description="Basic and acidic residues" evidence="5">
    <location>
        <begin position="423"/>
        <end position="438"/>
    </location>
</feature>
<dbReference type="OrthoDB" id="125856at2759"/>
<keyword evidence="3" id="KW-0268">Exocytosis</keyword>
<feature type="domain" description="Exocyst complex component Sec10-like alpha-helical bundle" evidence="6">
    <location>
        <begin position="168"/>
        <end position="632"/>
    </location>
</feature>
<comment type="caution">
    <text evidence="8">The sequence shown here is derived from an EMBL/GenBank/DDBJ whole genome shotgun (WGS) entry which is preliminary data.</text>
</comment>
<reference evidence="8" key="1">
    <citation type="submission" date="2022-10" db="EMBL/GenBank/DDBJ databases">
        <title>Novel sulphate-reducing endosymbionts in the free-living metamonad Anaeramoeba.</title>
        <authorList>
            <person name="Jerlstrom-Hultqvist J."/>
            <person name="Cepicka I."/>
            <person name="Gallot-Lavallee L."/>
            <person name="Salas-Leiva D."/>
            <person name="Curtis B.A."/>
            <person name="Zahonova K."/>
            <person name="Pipaliya S."/>
            <person name="Dacks J."/>
            <person name="Roger A.J."/>
        </authorList>
    </citation>
    <scope>NUCLEOTIDE SEQUENCE</scope>
    <source>
        <strain evidence="8">BMAN</strain>
    </source>
</reference>
<dbReference type="Pfam" id="PF07393">
    <property type="entry name" value="Sec10_HB"/>
    <property type="match status" value="2"/>
</dbReference>
<name>A0A9Q0RH44_ANAIG</name>
<evidence type="ECO:0000259" key="7">
    <source>
        <dbReference type="Pfam" id="PF20667"/>
    </source>
</evidence>
<feature type="region of interest" description="Disordered" evidence="5">
    <location>
        <begin position="423"/>
        <end position="454"/>
    </location>
</feature>
<comment type="similarity">
    <text evidence="1">Belongs to the SEC10 family.</text>
</comment>
<dbReference type="Proteomes" id="UP001149090">
    <property type="component" value="Unassembled WGS sequence"/>
</dbReference>
<dbReference type="InterPro" id="IPR048625">
    <property type="entry name" value="Sec10_N"/>
</dbReference>
<dbReference type="EMBL" id="JAPDFW010000022">
    <property type="protein sequence ID" value="KAJ5079779.1"/>
    <property type="molecule type" value="Genomic_DNA"/>
</dbReference>
<protein>
    <submittedName>
        <fullName evidence="8">Exocyst complex component 5</fullName>
    </submittedName>
</protein>
<dbReference type="InterPro" id="IPR048627">
    <property type="entry name" value="Sec10_HB"/>
</dbReference>
<evidence type="ECO:0000256" key="3">
    <source>
        <dbReference type="ARBA" id="ARBA00022483"/>
    </source>
</evidence>
<dbReference type="InterPro" id="IPR009976">
    <property type="entry name" value="Sec10-like"/>
</dbReference>
<keyword evidence="2" id="KW-0813">Transport</keyword>
<evidence type="ECO:0000256" key="5">
    <source>
        <dbReference type="SAM" id="MobiDB-lite"/>
    </source>
</evidence>
<evidence type="ECO:0000256" key="4">
    <source>
        <dbReference type="ARBA" id="ARBA00023054"/>
    </source>
</evidence>
<evidence type="ECO:0000313" key="9">
    <source>
        <dbReference type="Proteomes" id="UP001149090"/>
    </source>
</evidence>
<keyword evidence="4" id="KW-0175">Coiled coil</keyword>
<dbReference type="AlphaFoldDB" id="A0A9Q0RH44"/>
<feature type="compositionally biased region" description="Polar residues" evidence="5">
    <location>
        <begin position="442"/>
        <end position="454"/>
    </location>
</feature>
<gene>
    <name evidence="8" type="ORF">M0811_04092</name>
</gene>
<keyword evidence="9" id="KW-1185">Reference proteome</keyword>
<dbReference type="PANTHER" id="PTHR12100:SF0">
    <property type="entry name" value="EXOCYST COMPLEX COMPONENT 5"/>
    <property type="match status" value="1"/>
</dbReference>
<dbReference type="GO" id="GO:0000145">
    <property type="term" value="C:exocyst"/>
    <property type="evidence" value="ECO:0007669"/>
    <property type="project" value="TreeGrafter"/>
</dbReference>
<evidence type="ECO:0000259" key="6">
    <source>
        <dbReference type="Pfam" id="PF07393"/>
    </source>
</evidence>
<evidence type="ECO:0000256" key="2">
    <source>
        <dbReference type="ARBA" id="ARBA00022448"/>
    </source>
</evidence>
<sequence length="745" mass="87488">MFSEDIDENVFLEQIYSEVNQEIQINQKQKKQKSSLKNSEEENFQTNFTPFISAIDSSLPEISSLRKNTIQEIQILEQDVMKLTLDYEHAISQFKQNLSGIFSNLNSFEEHVGLVGKQITSIGKVLQTAERQRERAIKARKILEYFLKFDDPQEKNPESNLQKEPIEEAARIITELYKISQDIRIDPKTKEKIEEEQKKQKEKIVQYFKEASEKRNFQEMKKQFHIMLLFDDNQTCIQEYIRSRKNIYQGRERQIQIASLDIDETQKIQTAKRVLEKFYSKLLTDLRKEKQVIKQVFPFPSKVMRILIKEIFKRISSYITELLPKNIQDDLGLYLKLQFTVYQSILKFEKDLDEFEIGDSDVFQLVQDIFRDYKLRYLDLELQELERIFIEEKIKNIQVNNLISQKIKQTSSSRFKFFKNLGEKKSHGKKESSKKTPKEIPNNFNSQTQANPSKEQIHTPLNLALLFFQETSQAIERAKILSPDFSVIENIRKIYSAMTGHLSEYLEKLINYGLSNISTDASAKKINALITHHKHVDLMEFPDLDFLDVVKTITQITHLFERFSSIYVISELMESRNDQTMAIADKSKLVNVLESKISSGIHQLMFRVIDRIKAILSLQKKSDFLIKQDKGTPVKATLIGKNSVIFLSNFGIKWKNILLHHFEKFKYNTQGGLQLLQDVLFYSECVTKFGIKAVEEEFVVLREMANIFVVSPSNLKNIKKEIRLENDQIMRLFHCREDFRSLKFD</sequence>
<dbReference type="GO" id="GO:0006893">
    <property type="term" value="P:Golgi to plasma membrane transport"/>
    <property type="evidence" value="ECO:0007669"/>
    <property type="project" value="TreeGrafter"/>
</dbReference>
<organism evidence="8 9">
    <name type="scientific">Anaeramoeba ignava</name>
    <name type="common">Anaerobic marine amoeba</name>
    <dbReference type="NCBI Taxonomy" id="1746090"/>
    <lineage>
        <taxon>Eukaryota</taxon>
        <taxon>Metamonada</taxon>
        <taxon>Anaeramoebidae</taxon>
        <taxon>Anaeramoeba</taxon>
    </lineage>
</organism>
<accession>A0A9Q0RH44</accession>
<dbReference type="Pfam" id="PF20667">
    <property type="entry name" value="Sec10_N"/>
    <property type="match status" value="1"/>
</dbReference>
<dbReference type="GO" id="GO:0006887">
    <property type="term" value="P:exocytosis"/>
    <property type="evidence" value="ECO:0007669"/>
    <property type="project" value="UniProtKB-KW"/>
</dbReference>